<dbReference type="AlphaFoldDB" id="A0A0A7LB97"/>
<accession>A0A0A7LB97</accession>
<dbReference type="Gene3D" id="3.30.300.10">
    <property type="match status" value="1"/>
</dbReference>
<evidence type="ECO:0000313" key="1">
    <source>
        <dbReference type="EMBL" id="AIZ56283.1"/>
    </source>
</evidence>
<keyword evidence="1" id="KW-0808">Transferase</keyword>
<dbReference type="KEGG" id="mear:Mpt1_c03890"/>
<sequence>MGKKNIYVAGVNEVPLPKRNIEIVERKGIGHPDSVADALAEEVSKALCKMYIKEFGHVLHHNTDETQIAAGQSAPRFGGGTIIDPSFILLVGRTTTHIAVGKEEKSLPCKPTALKAARKYLDKTFPNLDVDSEVVVDAKLGMGSDDLTGVYKASGHLANDTSFGVGYAPFSITDKLVLKTEEYINGNLKKKLPESGQDVKVMASRVGNKITLTVACAMVDRYIADMTEYRSAVEQLKSSVLDNALKIIGSQKVTVDLDVNTGDDYKRKVIYLTCTGMSQEMGDDGSVGRGNRCNGLITPNRPMSMEATSGKNPITHIGKIYNIMSKMIADDVAKSIGGDAEVRVRLLSQIGKPVSEPLNASIDIVTTNADSDPKLPKWKSEAEAIAADWLDNVDRVSESIINGKVRTF</sequence>
<dbReference type="STRING" id="1577791.Mpt1_c03890"/>
<evidence type="ECO:0000313" key="2">
    <source>
        <dbReference type="Proteomes" id="UP000030787"/>
    </source>
</evidence>
<proteinExistence type="predicted"/>
<dbReference type="EC" id="2.5.1.6" evidence="1"/>
<dbReference type="OrthoDB" id="204488at2157"/>
<dbReference type="Gene3D" id="3.30.300.340">
    <property type="entry name" value="S-adenosylmethionine synthetase, N-terminal domain"/>
    <property type="match status" value="1"/>
</dbReference>
<dbReference type="HOGENOM" id="CLU_057642_0_0_2"/>
<dbReference type="EMBL" id="CP010070">
    <property type="protein sequence ID" value="AIZ56283.1"/>
    <property type="molecule type" value="Genomic_DNA"/>
</dbReference>
<dbReference type="GeneID" id="24818059"/>
<name>A0A0A7LB97_9ARCH</name>
<gene>
    <name evidence="1" type="primary">mat</name>
    <name evidence="1" type="ORF">Mpt1_c03890</name>
</gene>
<dbReference type="RefSeq" id="WP_048111612.1">
    <property type="nucleotide sequence ID" value="NZ_CP010070.1"/>
</dbReference>
<dbReference type="InterPro" id="IPR042543">
    <property type="entry name" value="AdoMet_synthase_2"/>
</dbReference>
<dbReference type="InterPro" id="IPR027790">
    <property type="entry name" value="AdoMet_synthase_2_family"/>
</dbReference>
<reference evidence="1 2" key="1">
    <citation type="journal article" date="2014" name="Appl. Environ. Microbiol.">
        <title>Comparative Genome Analysis of 'Candidatus Methanoplasma termitum' Indicates a New Mode of Energy Metabolism in the Seventh Order of Methanogens.</title>
        <authorList>
            <person name="Lang K."/>
            <person name="Schuldes J."/>
            <person name="Klingl A."/>
            <person name="Poehlein A."/>
            <person name="Daniel R."/>
            <person name="Brune A."/>
        </authorList>
    </citation>
    <scope>NUCLEOTIDE SEQUENCE [LARGE SCALE GENOMIC DNA]</scope>
    <source>
        <strain evidence="2">Mpt1</strain>
    </source>
</reference>
<protein>
    <submittedName>
        <fullName evidence="1">Mat protein</fullName>
        <ecNumber evidence="1">2.5.1.6</ecNumber>
    </submittedName>
</protein>
<organism evidence="1 2">
    <name type="scientific">Candidatus Methanoplasma termitum</name>
    <dbReference type="NCBI Taxonomy" id="1577791"/>
    <lineage>
        <taxon>Archaea</taxon>
        <taxon>Methanobacteriati</taxon>
        <taxon>Thermoplasmatota</taxon>
        <taxon>Thermoplasmata</taxon>
        <taxon>Methanomassiliicoccales</taxon>
        <taxon>Methanomassiliicoccaceae</taxon>
        <taxon>Candidatus Methanoplasma</taxon>
    </lineage>
</organism>
<dbReference type="Proteomes" id="UP000030787">
    <property type="component" value="Chromosome"/>
</dbReference>
<dbReference type="InterPro" id="IPR042544">
    <property type="entry name" value="AdoMet_synthase_3"/>
</dbReference>
<keyword evidence="2" id="KW-1185">Reference proteome</keyword>
<dbReference type="NCBIfam" id="NF003364">
    <property type="entry name" value="PRK04439.1-3"/>
    <property type="match status" value="1"/>
</dbReference>
<dbReference type="PANTHER" id="PTHR36697">
    <property type="entry name" value="S-ADENOSYLMETHIONINE SYNTHASE"/>
    <property type="match status" value="1"/>
</dbReference>
<dbReference type="GO" id="GO:0004478">
    <property type="term" value="F:methionine adenosyltransferase activity"/>
    <property type="evidence" value="ECO:0007669"/>
    <property type="project" value="UniProtKB-EC"/>
</dbReference>
<dbReference type="Pfam" id="PF01941">
    <property type="entry name" value="AdoMet_Synthase"/>
    <property type="match status" value="1"/>
</dbReference>
<dbReference type="Gene3D" id="3.30.300.280">
    <property type="entry name" value="S-adenosylmethionine synthetase, C-terminal domain"/>
    <property type="match status" value="1"/>
</dbReference>
<dbReference type="PANTHER" id="PTHR36697:SF1">
    <property type="entry name" value="S-ADENOSYLMETHIONINE SYNTHASE"/>
    <property type="match status" value="1"/>
</dbReference>